<dbReference type="PANTHER" id="PTHR48081:SF8">
    <property type="entry name" value="ALPHA_BETA HYDROLASE FOLD-3 DOMAIN-CONTAINING PROTEIN-RELATED"/>
    <property type="match status" value="1"/>
</dbReference>
<name>E5XSE7_SEGRC</name>
<dbReference type="PROSITE" id="PS01174">
    <property type="entry name" value="LIPASE_GDXG_SER"/>
    <property type="match status" value="1"/>
</dbReference>
<evidence type="ECO:0000259" key="4">
    <source>
        <dbReference type="Pfam" id="PF07859"/>
    </source>
</evidence>
<feature type="domain" description="Alpha/beta hydrolase fold-3" evidence="4">
    <location>
        <begin position="79"/>
        <end position="287"/>
    </location>
</feature>
<comment type="similarity">
    <text evidence="1">Belongs to the 'GDXG' lipolytic enzyme family.</text>
</comment>
<evidence type="ECO:0000313" key="6">
    <source>
        <dbReference type="Proteomes" id="UP000004816"/>
    </source>
</evidence>
<evidence type="ECO:0000256" key="3">
    <source>
        <dbReference type="PROSITE-ProRule" id="PRU10038"/>
    </source>
</evidence>
<dbReference type="eggNOG" id="COG0657">
    <property type="taxonomic scope" value="Bacteria"/>
</dbReference>
<dbReference type="AlphaFoldDB" id="E5XSE7"/>
<feature type="active site" evidence="3">
    <location>
        <position position="157"/>
    </location>
</feature>
<dbReference type="GO" id="GO:0016787">
    <property type="term" value="F:hydrolase activity"/>
    <property type="evidence" value="ECO:0007669"/>
    <property type="project" value="UniProtKB-KW"/>
</dbReference>
<dbReference type="InterPro" id="IPR050300">
    <property type="entry name" value="GDXG_lipolytic_enzyme"/>
</dbReference>
<evidence type="ECO:0000256" key="2">
    <source>
        <dbReference type="ARBA" id="ARBA00022801"/>
    </source>
</evidence>
<keyword evidence="2" id="KW-0378">Hydrolase</keyword>
<accession>E5XSE7</accession>
<dbReference type="Gene3D" id="3.40.50.1820">
    <property type="entry name" value="alpha/beta hydrolase"/>
    <property type="match status" value="1"/>
</dbReference>
<dbReference type="InterPro" id="IPR013094">
    <property type="entry name" value="AB_hydrolase_3"/>
</dbReference>
<dbReference type="HOGENOM" id="CLU_012494_6_4_11"/>
<dbReference type="Proteomes" id="UP000004816">
    <property type="component" value="Unassembled WGS sequence"/>
</dbReference>
<sequence>MPLDPILELAFAADAFPPLDGSLATLVAARKAAREFALAHPSRVKVGGVDDRRVPGRDGAVDVRVYWPADEGTGRLPLVVFYHGGGFARGDLETHDPLARTICASVGAVVVSVDYRLAPEHPHPAAVRDAFDALLWAHQRAVDLGADPERIAVAGDSAGGNLAAVVAQLARDAGEPRLKFQLLWYPATTFDLSLPSVAENADGPLLTRASMKLYATYYLGSADGSPESIPATAAPANGDLEGVAPAYIATAQYDPIRDDGTVYAKLLADAGVPVELHNAETLAHGYASFASAVPAAREALDLSLAALKAAL</sequence>
<comment type="caution">
    <text evidence="5">The sequence shown here is derived from an EMBL/GenBank/DDBJ whole genome shotgun (WGS) entry which is preliminary data.</text>
</comment>
<organism evidence="5 6">
    <name type="scientific">Segniliparus rugosus (strain ATCC BAA-974 / DSM 45345 / CCUG 50838 / CIP 108380 / JCM 13579 / CDC 945)</name>
    <dbReference type="NCBI Taxonomy" id="679197"/>
    <lineage>
        <taxon>Bacteria</taxon>
        <taxon>Bacillati</taxon>
        <taxon>Actinomycetota</taxon>
        <taxon>Actinomycetes</taxon>
        <taxon>Mycobacteriales</taxon>
        <taxon>Segniliparaceae</taxon>
        <taxon>Segniliparus</taxon>
    </lineage>
</organism>
<dbReference type="RefSeq" id="WP_007470722.1">
    <property type="nucleotide sequence ID" value="NZ_KI391953.1"/>
</dbReference>
<dbReference type="OrthoDB" id="3181909at2"/>
<dbReference type="Pfam" id="PF07859">
    <property type="entry name" value="Abhydrolase_3"/>
    <property type="match status" value="1"/>
</dbReference>
<protein>
    <recommendedName>
        <fullName evidence="4">Alpha/beta hydrolase fold-3 domain-containing protein</fullName>
    </recommendedName>
</protein>
<gene>
    <name evidence="5" type="ORF">HMPREF9336_02419</name>
</gene>
<dbReference type="SUPFAM" id="SSF53474">
    <property type="entry name" value="alpha/beta-Hydrolases"/>
    <property type="match status" value="1"/>
</dbReference>
<dbReference type="FunFam" id="3.40.50.1820:FF:000089">
    <property type="entry name" value="Alpha/beta hydrolase"/>
    <property type="match status" value="1"/>
</dbReference>
<dbReference type="PANTHER" id="PTHR48081">
    <property type="entry name" value="AB HYDROLASE SUPERFAMILY PROTEIN C4A8.06C"/>
    <property type="match status" value="1"/>
</dbReference>
<evidence type="ECO:0000313" key="5">
    <source>
        <dbReference type="EMBL" id="EFV12728.1"/>
    </source>
</evidence>
<dbReference type="InterPro" id="IPR029058">
    <property type="entry name" value="AB_hydrolase_fold"/>
</dbReference>
<reference evidence="5 6" key="1">
    <citation type="journal article" date="2011" name="Stand. Genomic Sci.">
        <title>High quality draft genome sequence of Segniliparus rugosus CDC 945(T)= (ATCC BAA-974(T)).</title>
        <authorList>
            <person name="Earl A.M."/>
            <person name="Desjardins C.A."/>
            <person name="Fitzgerald M.G."/>
            <person name="Arachchi H.M."/>
            <person name="Zeng Q."/>
            <person name="Mehta T."/>
            <person name="Griggs A."/>
            <person name="Birren B.W."/>
            <person name="Toney N.C."/>
            <person name="Carr J."/>
            <person name="Posey J."/>
            <person name="Butler W.R."/>
        </authorList>
    </citation>
    <scope>NUCLEOTIDE SEQUENCE [LARGE SCALE GENOMIC DNA]</scope>
    <source>
        <strain evidence="6">ATCC BAA-974 / DSM 45345 / CCUG 50838 / CIP 108380 / JCM 13579 / CDC 945</strain>
    </source>
</reference>
<evidence type="ECO:0000256" key="1">
    <source>
        <dbReference type="ARBA" id="ARBA00010515"/>
    </source>
</evidence>
<dbReference type="InterPro" id="IPR033140">
    <property type="entry name" value="Lipase_GDXG_put_SER_AS"/>
</dbReference>
<proteinExistence type="inferred from homology"/>
<keyword evidence="6" id="KW-1185">Reference proteome</keyword>
<dbReference type="EMBL" id="ACZI02000002">
    <property type="protein sequence ID" value="EFV12728.1"/>
    <property type="molecule type" value="Genomic_DNA"/>
</dbReference>
<dbReference type="STRING" id="679197.HMPREF9336_02419"/>